<keyword evidence="4" id="KW-0663">Pyridoxal phosphate</keyword>
<dbReference type="Pfam" id="PF02347">
    <property type="entry name" value="GDC-P"/>
    <property type="match status" value="1"/>
</dbReference>
<dbReference type="InterPro" id="IPR015421">
    <property type="entry name" value="PyrdxlP-dep_Trfase_major"/>
</dbReference>
<dbReference type="EC" id="1.4.4.2" evidence="3"/>
<accession>A0A538T1D5</accession>
<dbReference type="InterPro" id="IPR049316">
    <property type="entry name" value="GDC-P_C"/>
</dbReference>
<organism evidence="9 10">
    <name type="scientific">Eiseniibacteriota bacterium</name>
    <dbReference type="NCBI Taxonomy" id="2212470"/>
    <lineage>
        <taxon>Bacteria</taxon>
        <taxon>Candidatus Eiseniibacteriota</taxon>
    </lineage>
</organism>
<keyword evidence="5" id="KW-0560">Oxidoreductase</keyword>
<dbReference type="Gene3D" id="3.40.640.10">
    <property type="entry name" value="Type I PLP-dependent aspartate aminotransferase-like (Major domain)"/>
    <property type="match status" value="1"/>
</dbReference>
<comment type="catalytic activity">
    <reaction evidence="6">
        <text>N(6)-[(R)-lipoyl]-L-lysyl-[glycine-cleavage complex H protein] + glycine + H(+) = N(6)-[(R)-S(8)-aminomethyldihydrolipoyl]-L-lysyl-[glycine-cleavage complex H protein] + CO2</text>
        <dbReference type="Rhea" id="RHEA:24304"/>
        <dbReference type="Rhea" id="RHEA-COMP:10494"/>
        <dbReference type="Rhea" id="RHEA-COMP:10495"/>
        <dbReference type="ChEBI" id="CHEBI:15378"/>
        <dbReference type="ChEBI" id="CHEBI:16526"/>
        <dbReference type="ChEBI" id="CHEBI:57305"/>
        <dbReference type="ChEBI" id="CHEBI:83099"/>
        <dbReference type="ChEBI" id="CHEBI:83143"/>
        <dbReference type="EC" id="1.4.4.2"/>
    </reaction>
</comment>
<dbReference type="FunFam" id="3.90.1150.10:FF:000014">
    <property type="entry name" value="Probable glycine dehydrogenase (decarboxylating) subunit 2"/>
    <property type="match status" value="1"/>
</dbReference>
<dbReference type="GO" id="GO:0016594">
    <property type="term" value="F:glycine binding"/>
    <property type="evidence" value="ECO:0007669"/>
    <property type="project" value="TreeGrafter"/>
</dbReference>
<dbReference type="GO" id="GO:0005960">
    <property type="term" value="C:glycine cleavage complex"/>
    <property type="evidence" value="ECO:0007669"/>
    <property type="project" value="TreeGrafter"/>
</dbReference>
<sequence length="505" mass="54739">MSLERRLLIEQGGPGHRGPALPACDVPVRPLAELLRGARLRTALEFPQVSEPEVVRHFIELSVLNHHIDRGFYPLGSCTMKHNPKINDELASLPGIALAHPLAGDDASQGALRIIHDLSRTLAEITGFAAVTTQPAAGAQGEAVGLMMIRAWHRARGEGERRRKVLVPDSAHGTNPASVHLVGYETVTVASGSEATVDLHALRAALDDSVAAIMLTVPNTLGLFEPEILEVTRLAHEAGAQAYLDGANLNALVGLARPGDLGFDLMHINVHKTFSTPHGGGGPGAGPVAVAAHLEPFLPVPVVTEHGDRLRWDHDRPRSVGRVHSFYGNFGILARALAYILTHGESGLSRVSRTAILNANYLMRRLMASYDLPHEAHCMHEFVLSGRGLRKHGVKTLDVAKRLLDFGVHAPTVYFPLIVEEALMIEPTETETLDRLDHFAAAMERIAREARESPKILQDAPTTTPNSRLDEARAARELKLRWSVPGREASVAAARSAERQTIGRP</sequence>
<reference evidence="9 10" key="1">
    <citation type="journal article" date="2019" name="Nat. Microbiol.">
        <title>Mediterranean grassland soil C-N compound turnover is dependent on rainfall and depth, and is mediated by genomically divergent microorganisms.</title>
        <authorList>
            <person name="Diamond S."/>
            <person name="Andeer P.F."/>
            <person name="Li Z."/>
            <person name="Crits-Christoph A."/>
            <person name="Burstein D."/>
            <person name="Anantharaman K."/>
            <person name="Lane K.R."/>
            <person name="Thomas B.C."/>
            <person name="Pan C."/>
            <person name="Northen T.R."/>
            <person name="Banfield J.F."/>
        </authorList>
    </citation>
    <scope>NUCLEOTIDE SEQUENCE [LARGE SCALE GENOMIC DNA]</scope>
    <source>
        <strain evidence="9">WS_2</strain>
    </source>
</reference>
<proteinExistence type="predicted"/>
<dbReference type="InterPro" id="IPR015422">
    <property type="entry name" value="PyrdxlP-dep_Trfase_small"/>
</dbReference>
<evidence type="ECO:0000256" key="3">
    <source>
        <dbReference type="ARBA" id="ARBA00012134"/>
    </source>
</evidence>
<dbReference type="FunFam" id="3.40.640.10:FF:000224">
    <property type="entry name" value="Probable glycine dehydrogenase (decarboxylating) subunit 2"/>
    <property type="match status" value="1"/>
</dbReference>
<protein>
    <recommendedName>
        <fullName evidence="3">glycine dehydrogenase (aminomethyl-transferring)</fullName>
        <ecNumber evidence="3">1.4.4.2</ecNumber>
    </recommendedName>
</protein>
<dbReference type="NCBIfam" id="NF003346">
    <property type="entry name" value="PRK04366.1"/>
    <property type="match status" value="1"/>
</dbReference>
<dbReference type="AlphaFoldDB" id="A0A538T1D5"/>
<dbReference type="SUPFAM" id="SSF53383">
    <property type="entry name" value="PLP-dependent transferases"/>
    <property type="match status" value="1"/>
</dbReference>
<evidence type="ECO:0000256" key="6">
    <source>
        <dbReference type="ARBA" id="ARBA00049026"/>
    </source>
</evidence>
<dbReference type="Proteomes" id="UP000317716">
    <property type="component" value="Unassembled WGS sequence"/>
</dbReference>
<dbReference type="Gene3D" id="6.20.440.10">
    <property type="match status" value="1"/>
</dbReference>
<dbReference type="PANTHER" id="PTHR11773:SF1">
    <property type="entry name" value="GLYCINE DEHYDROGENASE (DECARBOXYLATING), MITOCHONDRIAL"/>
    <property type="match status" value="1"/>
</dbReference>
<evidence type="ECO:0000256" key="4">
    <source>
        <dbReference type="ARBA" id="ARBA00022898"/>
    </source>
</evidence>
<dbReference type="GO" id="GO:0019464">
    <property type="term" value="P:glycine decarboxylation via glycine cleavage system"/>
    <property type="evidence" value="ECO:0007669"/>
    <property type="project" value="TreeGrafter"/>
</dbReference>
<dbReference type="Pfam" id="PF21478">
    <property type="entry name" value="GcvP2_C"/>
    <property type="match status" value="1"/>
</dbReference>
<dbReference type="GO" id="GO:0030170">
    <property type="term" value="F:pyridoxal phosphate binding"/>
    <property type="evidence" value="ECO:0007669"/>
    <property type="project" value="TreeGrafter"/>
</dbReference>
<comment type="cofactor">
    <cofactor evidence="1">
        <name>pyridoxal 5'-phosphate</name>
        <dbReference type="ChEBI" id="CHEBI:597326"/>
    </cofactor>
</comment>
<dbReference type="InterPro" id="IPR020581">
    <property type="entry name" value="GDC_P"/>
</dbReference>
<evidence type="ECO:0000256" key="2">
    <source>
        <dbReference type="ARBA" id="ARBA00003788"/>
    </source>
</evidence>
<evidence type="ECO:0000259" key="8">
    <source>
        <dbReference type="Pfam" id="PF21478"/>
    </source>
</evidence>
<evidence type="ECO:0000313" key="10">
    <source>
        <dbReference type="Proteomes" id="UP000317716"/>
    </source>
</evidence>
<dbReference type="InterPro" id="IPR015424">
    <property type="entry name" value="PyrdxlP-dep_Trfase"/>
</dbReference>
<evidence type="ECO:0000256" key="5">
    <source>
        <dbReference type="ARBA" id="ARBA00023002"/>
    </source>
</evidence>
<dbReference type="InterPro" id="IPR049315">
    <property type="entry name" value="GDC-P_N"/>
</dbReference>
<dbReference type="Gene3D" id="3.90.1150.10">
    <property type="entry name" value="Aspartate Aminotransferase, domain 1"/>
    <property type="match status" value="1"/>
</dbReference>
<name>A0A538T1D5_UNCEI</name>
<comment type="caution">
    <text evidence="9">The sequence shown here is derived from an EMBL/GenBank/DDBJ whole genome shotgun (WGS) entry which is preliminary data.</text>
</comment>
<feature type="domain" description="Glycine dehydrogenase C-terminal" evidence="8">
    <location>
        <begin position="352"/>
        <end position="452"/>
    </location>
</feature>
<evidence type="ECO:0000256" key="1">
    <source>
        <dbReference type="ARBA" id="ARBA00001933"/>
    </source>
</evidence>
<dbReference type="GO" id="GO:0004375">
    <property type="term" value="F:glycine dehydrogenase (decarboxylating) activity"/>
    <property type="evidence" value="ECO:0007669"/>
    <property type="project" value="UniProtKB-EC"/>
</dbReference>
<feature type="domain" description="Glycine cleavage system P-protein N-terminal" evidence="7">
    <location>
        <begin position="47"/>
        <end position="303"/>
    </location>
</feature>
<dbReference type="GO" id="GO:0005829">
    <property type="term" value="C:cytosol"/>
    <property type="evidence" value="ECO:0007669"/>
    <property type="project" value="TreeGrafter"/>
</dbReference>
<dbReference type="EMBL" id="VBOS01000123">
    <property type="protein sequence ID" value="TMQ57439.1"/>
    <property type="molecule type" value="Genomic_DNA"/>
</dbReference>
<evidence type="ECO:0000259" key="7">
    <source>
        <dbReference type="Pfam" id="PF02347"/>
    </source>
</evidence>
<dbReference type="PANTHER" id="PTHR11773">
    <property type="entry name" value="GLYCINE DEHYDROGENASE, DECARBOXYLATING"/>
    <property type="match status" value="1"/>
</dbReference>
<evidence type="ECO:0000313" key="9">
    <source>
        <dbReference type="EMBL" id="TMQ57439.1"/>
    </source>
</evidence>
<comment type="function">
    <text evidence="2">The glycine cleavage system catalyzes the degradation of glycine. The P protein binds the alpha-amino group of glycine through its pyridoxal phosphate cofactor; CO(2) is released and the remaining methylamine moiety is then transferred to the lipoamide cofactor of the H protein.</text>
</comment>
<gene>
    <name evidence="9" type="ORF">E6K72_03680</name>
</gene>